<sequence length="72" mass="8421">MFIEPNISFHYHIPNNETSLRLITPADVQQKFIGSTKVCKNTLSNGLCFFQITDENFTDFYSDVKLNFKRIE</sequence>
<organism evidence="2 4">
    <name type="scientific">Oenococcus oeni</name>
    <name type="common">Leuconostoc oenos</name>
    <dbReference type="NCBI Taxonomy" id="1247"/>
    <lineage>
        <taxon>Bacteria</taxon>
        <taxon>Bacillati</taxon>
        <taxon>Bacillota</taxon>
        <taxon>Bacilli</taxon>
        <taxon>Lactobacillales</taxon>
        <taxon>Lactobacillaceae</taxon>
        <taxon>Oenococcus</taxon>
    </lineage>
</organism>
<protein>
    <submittedName>
        <fullName evidence="2">Uncharacterized protein</fullName>
    </submittedName>
</protein>
<accession>A0A483B320</accession>
<name>A0A483B320_OENOE</name>
<dbReference type="EMBL" id="LR031358">
    <property type="protein sequence ID" value="VDB98624.1"/>
    <property type="molecule type" value="Genomic_DNA"/>
</dbReference>
<dbReference type="Proteomes" id="UP000294726">
    <property type="component" value="Chromosome"/>
</dbReference>
<dbReference type="EMBL" id="MLOK01000046">
    <property type="protein sequence ID" value="OIM20966.1"/>
    <property type="molecule type" value="Genomic_DNA"/>
</dbReference>
<dbReference type="AlphaFoldDB" id="A0A483B320"/>
<dbReference type="Proteomes" id="UP000181728">
    <property type="component" value="Unassembled WGS sequence"/>
</dbReference>
<reference evidence="2 4" key="1">
    <citation type="journal article" date="2016" name="BMC Genomics">
        <title>Consensus pan-genome assembly of the specialised wine bacterium Oenococcus oeni.</title>
        <authorList>
            <person name="Sternes P.R."/>
            <person name="Borneman A.R."/>
        </authorList>
    </citation>
    <scope>NUCLEOTIDE SEQUENCE [LARGE SCALE GENOMIC DNA]</scope>
    <source>
        <strain evidence="2 4">AWRIB661</strain>
    </source>
</reference>
<dbReference type="EMBL" id="WERV01000004">
    <property type="protein sequence ID" value="MDV7715310.1"/>
    <property type="molecule type" value="Genomic_DNA"/>
</dbReference>
<reference evidence="3 5" key="2">
    <citation type="submission" date="2018-08" db="EMBL/GenBank/DDBJ databases">
        <authorList>
            <person name="Lorentzen P. G. S. M."/>
        </authorList>
    </citation>
    <scope>NUCLEOTIDE SEQUENCE [LARGE SCALE GENOMIC DNA]</scope>
    <source>
        <strain evidence="3 5">CRBO_1381</strain>
    </source>
</reference>
<evidence type="ECO:0000313" key="2">
    <source>
        <dbReference type="EMBL" id="OIM20966.1"/>
    </source>
</evidence>
<gene>
    <name evidence="2" type="ORF">ATX59_06625</name>
    <name evidence="1" type="ORF">GA838_06005</name>
    <name evidence="3" type="ORF">OENI_1360</name>
</gene>
<evidence type="ECO:0000313" key="3">
    <source>
        <dbReference type="EMBL" id="VDB98624.1"/>
    </source>
</evidence>
<evidence type="ECO:0000313" key="5">
    <source>
        <dbReference type="Proteomes" id="UP000294726"/>
    </source>
</evidence>
<evidence type="ECO:0000313" key="1">
    <source>
        <dbReference type="EMBL" id="MDV7715310.1"/>
    </source>
</evidence>
<dbReference type="Proteomes" id="UP001281024">
    <property type="component" value="Unassembled WGS sequence"/>
</dbReference>
<evidence type="ECO:0000313" key="4">
    <source>
        <dbReference type="Proteomes" id="UP000181728"/>
    </source>
</evidence>
<proteinExistence type="predicted"/>
<dbReference type="RefSeq" id="WP_002819248.1">
    <property type="nucleotide sequence ID" value="NZ_LKRV01000162.1"/>
</dbReference>
<reference evidence="1" key="3">
    <citation type="submission" date="2019-10" db="EMBL/GenBank/DDBJ databases">
        <title>Malate fermentation in French cider.</title>
        <authorList>
            <person name="Cousin F.J."/>
            <person name="Medina Fernandez S."/>
            <person name="Misery B."/>
            <person name="Laplace J.-M."/>
            <person name="Cretenet M."/>
        </authorList>
    </citation>
    <scope>NUCLEOTIDE SEQUENCE</scope>
    <source>
        <strain evidence="1">UCMA15129</strain>
    </source>
</reference>